<proteinExistence type="predicted"/>
<sequence>MLLPRQFKIPRSTSMNEQPQCNLKKKLLYKQRRNKLNWVRAGPETFHSLEISSYFLVTHYDG</sequence>
<dbReference type="Proteomes" id="UP000012073">
    <property type="component" value="Unassembled WGS sequence"/>
</dbReference>
<gene>
    <name evidence="1" type="ORF">CHC_T00008144001</name>
</gene>
<dbReference type="Gramene" id="CDF32376">
    <property type="protein sequence ID" value="CDF32376"/>
    <property type="gene ID" value="CHC_T00008144001"/>
</dbReference>
<dbReference type="RefSeq" id="XP_005712041.1">
    <property type="nucleotide sequence ID" value="XM_005711984.1"/>
</dbReference>
<dbReference type="KEGG" id="ccp:CHC_T00008144001"/>
<dbReference type="EMBL" id="HG001489">
    <property type="protein sequence ID" value="CDF32376.1"/>
    <property type="molecule type" value="Genomic_DNA"/>
</dbReference>
<organism evidence="1 2">
    <name type="scientific">Chondrus crispus</name>
    <name type="common">Carrageen Irish moss</name>
    <name type="synonym">Polymorpha crispa</name>
    <dbReference type="NCBI Taxonomy" id="2769"/>
    <lineage>
        <taxon>Eukaryota</taxon>
        <taxon>Rhodophyta</taxon>
        <taxon>Florideophyceae</taxon>
        <taxon>Rhodymeniophycidae</taxon>
        <taxon>Gigartinales</taxon>
        <taxon>Gigartinaceae</taxon>
        <taxon>Chondrus</taxon>
    </lineage>
</organism>
<keyword evidence="2" id="KW-1185">Reference proteome</keyword>
<protein>
    <submittedName>
        <fullName evidence="1">Uncharacterized protein</fullName>
    </submittedName>
</protein>
<accession>R7Q4S0</accession>
<evidence type="ECO:0000313" key="2">
    <source>
        <dbReference type="Proteomes" id="UP000012073"/>
    </source>
</evidence>
<name>R7Q4S0_CHOCR</name>
<reference evidence="2" key="1">
    <citation type="journal article" date="2013" name="Proc. Natl. Acad. Sci. U.S.A.">
        <title>Genome structure and metabolic features in the red seaweed Chondrus crispus shed light on evolution of the Archaeplastida.</title>
        <authorList>
            <person name="Collen J."/>
            <person name="Porcel B."/>
            <person name="Carre W."/>
            <person name="Ball S.G."/>
            <person name="Chaparro C."/>
            <person name="Tonon T."/>
            <person name="Barbeyron T."/>
            <person name="Michel G."/>
            <person name="Noel B."/>
            <person name="Valentin K."/>
            <person name="Elias M."/>
            <person name="Artiguenave F."/>
            <person name="Arun A."/>
            <person name="Aury J.M."/>
            <person name="Barbosa-Neto J.F."/>
            <person name="Bothwell J.H."/>
            <person name="Bouget F.Y."/>
            <person name="Brillet L."/>
            <person name="Cabello-Hurtado F."/>
            <person name="Capella-Gutierrez S."/>
            <person name="Charrier B."/>
            <person name="Cladiere L."/>
            <person name="Cock J.M."/>
            <person name="Coelho S.M."/>
            <person name="Colleoni C."/>
            <person name="Czjzek M."/>
            <person name="Da Silva C."/>
            <person name="Delage L."/>
            <person name="Denoeud F."/>
            <person name="Deschamps P."/>
            <person name="Dittami S.M."/>
            <person name="Gabaldon T."/>
            <person name="Gachon C.M."/>
            <person name="Groisillier A."/>
            <person name="Herve C."/>
            <person name="Jabbari K."/>
            <person name="Katinka M."/>
            <person name="Kloareg B."/>
            <person name="Kowalczyk N."/>
            <person name="Labadie K."/>
            <person name="Leblanc C."/>
            <person name="Lopez P.J."/>
            <person name="McLachlan D.H."/>
            <person name="Meslet-Cladiere L."/>
            <person name="Moustafa A."/>
            <person name="Nehr Z."/>
            <person name="Nyvall Collen P."/>
            <person name="Panaud O."/>
            <person name="Partensky F."/>
            <person name="Poulain J."/>
            <person name="Rensing S.A."/>
            <person name="Rousvoal S."/>
            <person name="Samson G."/>
            <person name="Symeonidi A."/>
            <person name="Weissenbach J."/>
            <person name="Zambounis A."/>
            <person name="Wincker P."/>
            <person name="Boyen C."/>
        </authorList>
    </citation>
    <scope>NUCLEOTIDE SEQUENCE [LARGE SCALE GENOMIC DNA]</scope>
    <source>
        <strain evidence="2">cv. Stackhouse</strain>
    </source>
</reference>
<evidence type="ECO:0000313" key="1">
    <source>
        <dbReference type="EMBL" id="CDF32376.1"/>
    </source>
</evidence>
<dbReference type="GeneID" id="17319757"/>
<dbReference type="AlphaFoldDB" id="R7Q4S0"/>